<proteinExistence type="predicted"/>
<reference evidence="1" key="1">
    <citation type="submission" date="2018-04" db="EMBL/GenBank/DDBJ databases">
        <title>Whole genome sequencing of Hypsizygus marmoreus.</title>
        <authorList>
            <person name="Choi I.-G."/>
            <person name="Min B."/>
            <person name="Kim J.-G."/>
            <person name="Kim S."/>
            <person name="Oh Y.-L."/>
            <person name="Kong W.-S."/>
            <person name="Park H."/>
            <person name="Jeong J."/>
            <person name="Song E.-S."/>
        </authorList>
    </citation>
    <scope>NUCLEOTIDE SEQUENCE [LARGE SCALE GENOMIC DNA]</scope>
    <source>
        <strain evidence="1">51987-8</strain>
    </source>
</reference>
<dbReference type="InParanoid" id="A0A369K6L9"/>
<organism evidence="1 2">
    <name type="scientific">Hypsizygus marmoreus</name>
    <name type="common">White beech mushroom</name>
    <name type="synonym">Agaricus marmoreus</name>
    <dbReference type="NCBI Taxonomy" id="39966"/>
    <lineage>
        <taxon>Eukaryota</taxon>
        <taxon>Fungi</taxon>
        <taxon>Dikarya</taxon>
        <taxon>Basidiomycota</taxon>
        <taxon>Agaricomycotina</taxon>
        <taxon>Agaricomycetes</taxon>
        <taxon>Agaricomycetidae</taxon>
        <taxon>Agaricales</taxon>
        <taxon>Tricholomatineae</taxon>
        <taxon>Lyophyllaceae</taxon>
        <taxon>Hypsizygus</taxon>
    </lineage>
</organism>
<evidence type="ECO:0000313" key="1">
    <source>
        <dbReference type="EMBL" id="RDB28305.1"/>
    </source>
</evidence>
<protein>
    <submittedName>
        <fullName evidence="1">Uncharacterized protein</fullName>
    </submittedName>
</protein>
<sequence>MALREIGVTKTAKGLSEWPISPSELPPLGADAFVQSMLYWLVDMQDTVVLNDNWHLPIQSTP</sequence>
<dbReference type="AlphaFoldDB" id="A0A369K6L9"/>
<gene>
    <name evidence="1" type="ORF">Hypma_001385</name>
</gene>
<name>A0A369K6L9_HYPMA</name>
<dbReference type="EMBL" id="LUEZ02000012">
    <property type="protein sequence ID" value="RDB28305.1"/>
    <property type="molecule type" value="Genomic_DNA"/>
</dbReference>
<dbReference type="Proteomes" id="UP000076154">
    <property type="component" value="Unassembled WGS sequence"/>
</dbReference>
<accession>A0A369K6L9</accession>
<evidence type="ECO:0000313" key="2">
    <source>
        <dbReference type="Proteomes" id="UP000076154"/>
    </source>
</evidence>
<keyword evidence="2" id="KW-1185">Reference proteome</keyword>
<comment type="caution">
    <text evidence="1">The sequence shown here is derived from an EMBL/GenBank/DDBJ whole genome shotgun (WGS) entry which is preliminary data.</text>
</comment>